<evidence type="ECO:0000256" key="3">
    <source>
        <dbReference type="ARBA" id="ARBA00023015"/>
    </source>
</evidence>
<dbReference type="EMBL" id="CP061800">
    <property type="protein sequence ID" value="QTA86062.1"/>
    <property type="molecule type" value="Genomic_DNA"/>
</dbReference>
<reference evidence="10" key="1">
    <citation type="journal article" date="2021" name="Microb. Physiol.">
        <title>Proteogenomic Insights into the Physiology of Marine, Sulfate-Reducing, Filamentous Desulfonema limicola and Desulfonema magnum.</title>
        <authorList>
            <person name="Schnaars V."/>
            <person name="Wohlbrand L."/>
            <person name="Scheve S."/>
            <person name="Hinrichs C."/>
            <person name="Reinhardt R."/>
            <person name="Rabus R."/>
        </authorList>
    </citation>
    <scope>NUCLEOTIDE SEQUENCE</scope>
    <source>
        <strain evidence="10">4be13</strain>
    </source>
</reference>
<dbReference type="Pfam" id="PF00072">
    <property type="entry name" value="Response_reg"/>
    <property type="match status" value="1"/>
</dbReference>
<dbReference type="SMART" id="SM00862">
    <property type="entry name" value="Trans_reg_C"/>
    <property type="match status" value="1"/>
</dbReference>
<name>A0A975BIC9_9BACT</name>
<feature type="domain" description="OmpR/PhoB-type" evidence="9">
    <location>
        <begin position="144"/>
        <end position="243"/>
    </location>
</feature>
<dbReference type="PROSITE" id="PS51755">
    <property type="entry name" value="OMPR_PHOB"/>
    <property type="match status" value="1"/>
</dbReference>
<keyword evidence="4 7" id="KW-0238">DNA-binding</keyword>
<protein>
    <submittedName>
        <fullName evidence="10">Two component system response regulator, DNA-binding domain-containing</fullName>
    </submittedName>
</protein>
<dbReference type="GO" id="GO:0032993">
    <property type="term" value="C:protein-DNA complex"/>
    <property type="evidence" value="ECO:0007669"/>
    <property type="project" value="TreeGrafter"/>
</dbReference>
<dbReference type="Proteomes" id="UP000663722">
    <property type="component" value="Chromosome"/>
</dbReference>
<dbReference type="KEGG" id="dmm:dnm_020800"/>
<proteinExistence type="predicted"/>
<feature type="DNA-binding region" description="OmpR/PhoB-type" evidence="7">
    <location>
        <begin position="144"/>
        <end position="243"/>
    </location>
</feature>
<dbReference type="GO" id="GO:0006355">
    <property type="term" value="P:regulation of DNA-templated transcription"/>
    <property type="evidence" value="ECO:0007669"/>
    <property type="project" value="InterPro"/>
</dbReference>
<gene>
    <name evidence="10" type="ORF">dnm_020800</name>
</gene>
<evidence type="ECO:0000313" key="10">
    <source>
        <dbReference type="EMBL" id="QTA86062.1"/>
    </source>
</evidence>
<evidence type="ECO:0000256" key="5">
    <source>
        <dbReference type="ARBA" id="ARBA00023163"/>
    </source>
</evidence>
<organism evidence="10 11">
    <name type="scientific">Desulfonema magnum</name>
    <dbReference type="NCBI Taxonomy" id="45655"/>
    <lineage>
        <taxon>Bacteria</taxon>
        <taxon>Pseudomonadati</taxon>
        <taxon>Thermodesulfobacteriota</taxon>
        <taxon>Desulfobacteria</taxon>
        <taxon>Desulfobacterales</taxon>
        <taxon>Desulfococcaceae</taxon>
        <taxon>Desulfonema</taxon>
    </lineage>
</organism>
<dbReference type="SUPFAM" id="SSF46894">
    <property type="entry name" value="C-terminal effector domain of the bipartite response regulators"/>
    <property type="match status" value="1"/>
</dbReference>
<evidence type="ECO:0000313" key="11">
    <source>
        <dbReference type="Proteomes" id="UP000663722"/>
    </source>
</evidence>
<keyword evidence="1 6" id="KW-0597">Phosphoprotein</keyword>
<dbReference type="InterPro" id="IPR039420">
    <property type="entry name" value="WalR-like"/>
</dbReference>
<dbReference type="FunFam" id="3.40.50.2300:FF:000001">
    <property type="entry name" value="DNA-binding response regulator PhoB"/>
    <property type="match status" value="1"/>
</dbReference>
<dbReference type="InterPro" id="IPR016032">
    <property type="entry name" value="Sig_transdc_resp-reg_C-effctor"/>
</dbReference>
<dbReference type="PROSITE" id="PS50110">
    <property type="entry name" value="RESPONSE_REGULATORY"/>
    <property type="match status" value="1"/>
</dbReference>
<dbReference type="InterPro" id="IPR001867">
    <property type="entry name" value="OmpR/PhoB-type_DNA-bd"/>
</dbReference>
<evidence type="ECO:0000259" key="9">
    <source>
        <dbReference type="PROSITE" id="PS51755"/>
    </source>
</evidence>
<evidence type="ECO:0000256" key="4">
    <source>
        <dbReference type="ARBA" id="ARBA00023125"/>
    </source>
</evidence>
<dbReference type="GO" id="GO:0000976">
    <property type="term" value="F:transcription cis-regulatory region binding"/>
    <property type="evidence" value="ECO:0007669"/>
    <property type="project" value="TreeGrafter"/>
</dbReference>
<dbReference type="InterPro" id="IPR036388">
    <property type="entry name" value="WH-like_DNA-bd_sf"/>
</dbReference>
<dbReference type="InterPro" id="IPR011006">
    <property type="entry name" value="CheY-like_superfamily"/>
</dbReference>
<dbReference type="GO" id="GO:0005829">
    <property type="term" value="C:cytosol"/>
    <property type="evidence" value="ECO:0007669"/>
    <property type="project" value="TreeGrafter"/>
</dbReference>
<dbReference type="Pfam" id="PF00486">
    <property type="entry name" value="Trans_reg_C"/>
    <property type="match status" value="1"/>
</dbReference>
<dbReference type="GO" id="GO:0000156">
    <property type="term" value="F:phosphorelay response regulator activity"/>
    <property type="evidence" value="ECO:0007669"/>
    <property type="project" value="TreeGrafter"/>
</dbReference>
<keyword evidence="5" id="KW-0804">Transcription</keyword>
<dbReference type="SMART" id="SM00448">
    <property type="entry name" value="REC"/>
    <property type="match status" value="1"/>
</dbReference>
<evidence type="ECO:0000259" key="8">
    <source>
        <dbReference type="PROSITE" id="PS50110"/>
    </source>
</evidence>
<evidence type="ECO:0000256" key="2">
    <source>
        <dbReference type="ARBA" id="ARBA00023012"/>
    </source>
</evidence>
<dbReference type="AlphaFoldDB" id="A0A975BIC9"/>
<feature type="modified residue" description="4-aspartylphosphate" evidence="6">
    <location>
        <position position="60"/>
    </location>
</feature>
<dbReference type="CDD" id="cd00383">
    <property type="entry name" value="trans_reg_C"/>
    <property type="match status" value="1"/>
</dbReference>
<evidence type="ECO:0000256" key="6">
    <source>
        <dbReference type="PROSITE-ProRule" id="PRU00169"/>
    </source>
</evidence>
<feature type="domain" description="Response regulatory" evidence="8">
    <location>
        <begin position="11"/>
        <end position="125"/>
    </location>
</feature>
<dbReference type="InterPro" id="IPR001789">
    <property type="entry name" value="Sig_transdc_resp-reg_receiver"/>
</dbReference>
<sequence>MTKMKNSEKKRILVVEDEEHIAEGLKLNLSFQGYEVLLAFDGASALQKWKEWRPNLIVLDIMLPVIDGLSVLRSIRLEDERIPILILSAKGDSRDKVKGLSYGVDDYLSKPFNLEEFLLRVERLLTHVSWYSNASDSDNVSLLPQTYTFGSNKIDFHTSTACCKLGKICLTEQEAKLLKLFIANRGKPLSRSKLLEIGWGYTGKTTTRTVDNFIVRLRKYFEDNPKKPVYFKSLRSVGYVFDHDSDGF</sequence>
<evidence type="ECO:0000256" key="7">
    <source>
        <dbReference type="PROSITE-ProRule" id="PRU01091"/>
    </source>
</evidence>
<keyword evidence="3" id="KW-0805">Transcription regulation</keyword>
<keyword evidence="2" id="KW-0902">Two-component regulatory system</keyword>
<keyword evidence="11" id="KW-1185">Reference proteome</keyword>
<dbReference type="Gene3D" id="3.40.50.2300">
    <property type="match status" value="1"/>
</dbReference>
<accession>A0A975BIC9</accession>
<dbReference type="SUPFAM" id="SSF52172">
    <property type="entry name" value="CheY-like"/>
    <property type="match status" value="1"/>
</dbReference>
<dbReference type="PANTHER" id="PTHR48111:SF21">
    <property type="entry name" value="DNA-BINDING DUAL MASTER TRANSCRIPTIONAL REGULATOR RPAA"/>
    <property type="match status" value="1"/>
</dbReference>
<dbReference type="PANTHER" id="PTHR48111">
    <property type="entry name" value="REGULATOR OF RPOS"/>
    <property type="match status" value="1"/>
</dbReference>
<dbReference type="Gene3D" id="1.10.10.10">
    <property type="entry name" value="Winged helix-like DNA-binding domain superfamily/Winged helix DNA-binding domain"/>
    <property type="match status" value="1"/>
</dbReference>
<evidence type="ECO:0000256" key="1">
    <source>
        <dbReference type="ARBA" id="ARBA00022553"/>
    </source>
</evidence>
<dbReference type="CDD" id="cd17574">
    <property type="entry name" value="REC_OmpR"/>
    <property type="match status" value="1"/>
</dbReference>